<sequence length="234" mass="26988">MKQVFFVCALLIGVVTSAQTYNKFDSNGKRDGEWKKNFDNTDVLRYEGTFSNGEEIGVFKFYKNINGKALLTATREFKPNTKEAKVTFFASNGKVISEGRMRDKTYIGDWKYYHNNSTQLMTLEHYNTKGFLEGVRYIYYPQGQVAEKSLYEHGKLNGKAIGYAENGNVIKIHHYKMGALHGEAQFFDEAGELLVEGMYKNDQKNGVWKYYENGQLKEEKDFTAKSNNPYKRTN</sequence>
<dbReference type="RefSeq" id="WP_148403812.1">
    <property type="nucleotide sequence ID" value="NZ_VSKK01000002.1"/>
</dbReference>
<dbReference type="PANTHER" id="PTHR33706">
    <property type="entry name" value="MORN VARIANT REPEAT PROTEIN"/>
    <property type="match status" value="1"/>
</dbReference>
<evidence type="ECO:0000313" key="3">
    <source>
        <dbReference type="Proteomes" id="UP000323720"/>
    </source>
</evidence>
<dbReference type="SUPFAM" id="SSF82185">
    <property type="entry name" value="Histone H3 K4-specific methyltransferase SET7/9 N-terminal domain"/>
    <property type="match status" value="2"/>
</dbReference>
<evidence type="ECO:0000313" key="2">
    <source>
        <dbReference type="EMBL" id="TYB76965.1"/>
    </source>
</evidence>
<comment type="caution">
    <text evidence="2">The sequence shown here is derived from an EMBL/GenBank/DDBJ whole genome shotgun (WGS) entry which is preliminary data.</text>
</comment>
<dbReference type="Gene3D" id="2.20.110.10">
    <property type="entry name" value="Histone H3 K4-specific methyltransferase SET7/9 N-terminal domain"/>
    <property type="match status" value="2"/>
</dbReference>
<dbReference type="AlphaFoldDB" id="A0A5D0R7Q7"/>
<organism evidence="2 3">
    <name type="scientific">Bizionia myxarmorum</name>
    <dbReference type="NCBI Taxonomy" id="291186"/>
    <lineage>
        <taxon>Bacteria</taxon>
        <taxon>Pseudomonadati</taxon>
        <taxon>Bacteroidota</taxon>
        <taxon>Flavobacteriia</taxon>
        <taxon>Flavobacteriales</taxon>
        <taxon>Flavobacteriaceae</taxon>
        <taxon>Bizionia</taxon>
    </lineage>
</organism>
<keyword evidence="1" id="KW-0732">Signal</keyword>
<dbReference type="Proteomes" id="UP000323720">
    <property type="component" value="Unassembled WGS sequence"/>
</dbReference>
<dbReference type="Pfam" id="PF07661">
    <property type="entry name" value="MORN_2"/>
    <property type="match status" value="4"/>
</dbReference>
<dbReference type="EMBL" id="VSKK01000002">
    <property type="protein sequence ID" value="TYB76965.1"/>
    <property type="molecule type" value="Genomic_DNA"/>
</dbReference>
<feature type="chain" id="PRO_5022851077" evidence="1">
    <location>
        <begin position="21"/>
        <end position="234"/>
    </location>
</feature>
<evidence type="ECO:0000256" key="1">
    <source>
        <dbReference type="SAM" id="SignalP"/>
    </source>
</evidence>
<accession>A0A5D0R7Q7</accession>
<reference evidence="2 3" key="1">
    <citation type="submission" date="2019-08" db="EMBL/GenBank/DDBJ databases">
        <title>Genomes of Antarctic Bizionia species.</title>
        <authorList>
            <person name="Bowman J.P."/>
        </authorList>
    </citation>
    <scope>NUCLEOTIDE SEQUENCE [LARGE SCALE GENOMIC DNA]</scope>
    <source>
        <strain evidence="2 3">ADA-4</strain>
    </source>
</reference>
<dbReference type="OrthoDB" id="9785122at2"/>
<dbReference type="InterPro" id="IPR011652">
    <property type="entry name" value="MORN_2"/>
</dbReference>
<dbReference type="PANTHER" id="PTHR33706:SF1">
    <property type="entry name" value="TPR REPEAT PROTEIN"/>
    <property type="match status" value="1"/>
</dbReference>
<keyword evidence="3" id="KW-1185">Reference proteome</keyword>
<protein>
    <submittedName>
        <fullName evidence="2">Toxin-antitoxin system YwqK family antitoxin</fullName>
    </submittedName>
</protein>
<feature type="signal peptide" evidence="1">
    <location>
        <begin position="1"/>
        <end position="20"/>
    </location>
</feature>
<name>A0A5D0R7Q7_9FLAO</name>
<gene>
    <name evidence="2" type="ORF">ES674_09690</name>
</gene>
<proteinExistence type="predicted"/>